<evidence type="ECO:0000256" key="7">
    <source>
        <dbReference type="ARBA" id="ARBA00022989"/>
    </source>
</evidence>
<keyword evidence="3" id="KW-0813">Transport</keyword>
<evidence type="ECO:0000256" key="6">
    <source>
        <dbReference type="ARBA" id="ARBA00022927"/>
    </source>
</evidence>
<dbReference type="Pfam" id="PF03169">
    <property type="entry name" value="OPT"/>
    <property type="match status" value="1"/>
</dbReference>
<organism evidence="10 11">
    <name type="scientific">Macrolepiota fuliginosa MF-IS2</name>
    <dbReference type="NCBI Taxonomy" id="1400762"/>
    <lineage>
        <taxon>Eukaryota</taxon>
        <taxon>Fungi</taxon>
        <taxon>Dikarya</taxon>
        <taxon>Basidiomycota</taxon>
        <taxon>Agaricomycotina</taxon>
        <taxon>Agaricomycetes</taxon>
        <taxon>Agaricomycetidae</taxon>
        <taxon>Agaricales</taxon>
        <taxon>Agaricineae</taxon>
        <taxon>Agaricaceae</taxon>
        <taxon>Macrolepiota</taxon>
    </lineage>
</organism>
<evidence type="ECO:0000256" key="4">
    <source>
        <dbReference type="ARBA" id="ARBA00022692"/>
    </source>
</evidence>
<reference evidence="10" key="1">
    <citation type="submission" date="2020-11" db="EMBL/GenBank/DDBJ databases">
        <authorList>
            <consortium name="DOE Joint Genome Institute"/>
            <person name="Ahrendt S."/>
            <person name="Riley R."/>
            <person name="Andreopoulos W."/>
            <person name="Labutti K."/>
            <person name="Pangilinan J."/>
            <person name="Ruiz-Duenas F.J."/>
            <person name="Barrasa J.M."/>
            <person name="Sanchez-Garcia M."/>
            <person name="Camarero S."/>
            <person name="Miyauchi S."/>
            <person name="Serrano A."/>
            <person name="Linde D."/>
            <person name="Babiker R."/>
            <person name="Drula E."/>
            <person name="Ayuso-Fernandez I."/>
            <person name="Pacheco R."/>
            <person name="Padilla G."/>
            <person name="Ferreira P."/>
            <person name="Barriuso J."/>
            <person name="Kellner H."/>
            <person name="Castanera R."/>
            <person name="Alfaro M."/>
            <person name="Ramirez L."/>
            <person name="Pisabarro A.G."/>
            <person name="Kuo A."/>
            <person name="Tritt A."/>
            <person name="Lipzen A."/>
            <person name="He G."/>
            <person name="Yan M."/>
            <person name="Ng V."/>
            <person name="Cullen D."/>
            <person name="Martin F."/>
            <person name="Rosso M.-N."/>
            <person name="Henrissat B."/>
            <person name="Hibbett D."/>
            <person name="Martinez A.T."/>
            <person name="Grigoriev I.V."/>
        </authorList>
    </citation>
    <scope>NUCLEOTIDE SEQUENCE</scope>
    <source>
        <strain evidence="10">MF-IS2</strain>
    </source>
</reference>
<evidence type="ECO:0000256" key="5">
    <source>
        <dbReference type="ARBA" id="ARBA00022856"/>
    </source>
</evidence>
<dbReference type="InterPro" id="IPR004648">
    <property type="entry name" value="Oligpept_transpt"/>
</dbReference>
<dbReference type="AlphaFoldDB" id="A0A9P5XKJ6"/>
<protein>
    <submittedName>
        <fullName evidence="10">OPT-domain-containing protein</fullName>
    </submittedName>
</protein>
<dbReference type="Proteomes" id="UP000807342">
    <property type="component" value="Unassembled WGS sequence"/>
</dbReference>
<evidence type="ECO:0000256" key="8">
    <source>
        <dbReference type="ARBA" id="ARBA00023136"/>
    </source>
</evidence>
<dbReference type="GO" id="GO:0016020">
    <property type="term" value="C:membrane"/>
    <property type="evidence" value="ECO:0007669"/>
    <property type="project" value="UniProtKB-SubCell"/>
</dbReference>
<keyword evidence="11" id="KW-1185">Reference proteome</keyword>
<dbReference type="PANTHER" id="PTHR22601">
    <property type="entry name" value="ISP4 LIKE PROTEIN"/>
    <property type="match status" value="1"/>
</dbReference>
<accession>A0A9P5XKJ6</accession>
<sequence>MLANIEDICTPRQKNGFVCPGTNVFATASLIWGGIGPQRMFGPGALYNPLLWFFLIGAVLPIPFYILARRFPLSFWRYVNIPIFFAGLGAMPPASGINYISWALVGFLFNYVIRKYHFRWWMRYNYILSAALDSGVAIGVVAVFFVLQYPKGGFELNWWGNLIWQNNADANGIPLRPIPEGTIIGPTSWS</sequence>
<dbReference type="GO" id="GO:0015031">
    <property type="term" value="P:protein transport"/>
    <property type="evidence" value="ECO:0007669"/>
    <property type="project" value="UniProtKB-KW"/>
</dbReference>
<gene>
    <name evidence="10" type="ORF">P691DRAFT_772221</name>
</gene>
<evidence type="ECO:0000313" key="11">
    <source>
        <dbReference type="Proteomes" id="UP000807342"/>
    </source>
</evidence>
<keyword evidence="5" id="KW-0571">Peptide transport</keyword>
<comment type="subcellular location">
    <subcellularLocation>
        <location evidence="1">Membrane</location>
        <topology evidence="1">Multi-pass membrane protein</topology>
    </subcellularLocation>
</comment>
<evidence type="ECO:0000256" key="1">
    <source>
        <dbReference type="ARBA" id="ARBA00004141"/>
    </source>
</evidence>
<keyword evidence="4 9" id="KW-0812">Transmembrane</keyword>
<name>A0A9P5XKJ6_9AGAR</name>
<evidence type="ECO:0000256" key="3">
    <source>
        <dbReference type="ARBA" id="ARBA00022448"/>
    </source>
</evidence>
<comment type="similarity">
    <text evidence="2">Belongs to the oligopeptide OPT transporter family.</text>
</comment>
<comment type="caution">
    <text evidence="10">The sequence shown here is derived from an EMBL/GenBank/DDBJ whole genome shotgun (WGS) entry which is preliminary data.</text>
</comment>
<dbReference type="EMBL" id="MU151070">
    <property type="protein sequence ID" value="KAF9452599.1"/>
    <property type="molecule type" value="Genomic_DNA"/>
</dbReference>
<evidence type="ECO:0000256" key="9">
    <source>
        <dbReference type="SAM" id="Phobius"/>
    </source>
</evidence>
<dbReference type="OrthoDB" id="9986677at2759"/>
<dbReference type="InterPro" id="IPR004813">
    <property type="entry name" value="OPT"/>
</dbReference>
<evidence type="ECO:0000256" key="2">
    <source>
        <dbReference type="ARBA" id="ARBA00008807"/>
    </source>
</evidence>
<keyword evidence="8 9" id="KW-0472">Membrane</keyword>
<keyword evidence="6" id="KW-0653">Protein transport</keyword>
<feature type="transmembrane region" description="Helical" evidence="9">
    <location>
        <begin position="50"/>
        <end position="68"/>
    </location>
</feature>
<feature type="transmembrane region" description="Helical" evidence="9">
    <location>
        <begin position="75"/>
        <end position="91"/>
    </location>
</feature>
<keyword evidence="7 9" id="KW-1133">Transmembrane helix</keyword>
<dbReference type="NCBIfam" id="TIGR00728">
    <property type="entry name" value="OPT_sfam"/>
    <property type="match status" value="1"/>
</dbReference>
<proteinExistence type="inferred from homology"/>
<evidence type="ECO:0000313" key="10">
    <source>
        <dbReference type="EMBL" id="KAF9452599.1"/>
    </source>
</evidence>
<dbReference type="GO" id="GO:0035673">
    <property type="term" value="F:oligopeptide transmembrane transporter activity"/>
    <property type="evidence" value="ECO:0007669"/>
    <property type="project" value="InterPro"/>
</dbReference>
<feature type="transmembrane region" description="Helical" evidence="9">
    <location>
        <begin position="125"/>
        <end position="149"/>
    </location>
</feature>
<feature type="transmembrane region" description="Helical" evidence="9">
    <location>
        <begin position="97"/>
        <end position="113"/>
    </location>
</feature>